<dbReference type="Proteomes" id="UP001600165">
    <property type="component" value="Unassembled WGS sequence"/>
</dbReference>
<dbReference type="InterPro" id="IPR010328">
    <property type="entry name" value="DUF928"/>
</dbReference>
<organism evidence="2 3">
    <name type="scientific">Almyronema epifaneia S1</name>
    <dbReference type="NCBI Taxonomy" id="2991925"/>
    <lineage>
        <taxon>Bacteria</taxon>
        <taxon>Bacillati</taxon>
        <taxon>Cyanobacteriota</taxon>
        <taxon>Cyanophyceae</taxon>
        <taxon>Nodosilineales</taxon>
        <taxon>Nodosilineaceae</taxon>
        <taxon>Almyronema</taxon>
        <taxon>Almyronema epifaneia</taxon>
    </lineage>
</organism>
<protein>
    <submittedName>
        <fullName evidence="2">DUF928 domain-containing protein</fullName>
    </submittedName>
</protein>
<sequence>MKTAISSWYKVSTIFLIGLSAAAALAANVQASLSFNSPDLQAPGNREAGASRSNDSCLIASNQSPTELVALMPNTNIGLTTEALPTFYVYVPPNQANQLEFLLYEEATNRLVYQKSFAAQSTSGEVIAIDLSEADSQPSLAVDHNYYWYFSVVCSPERPDENLVVESNIRRIAPSADLTQQLANAQLQERPGIYAEAGVWYEALAALEAIDPQQAVLQRRSLLQSVGLADLANQVVWR</sequence>
<feature type="chain" id="PRO_5046087884" evidence="1">
    <location>
        <begin position="27"/>
        <end position="238"/>
    </location>
</feature>
<evidence type="ECO:0000313" key="3">
    <source>
        <dbReference type="Proteomes" id="UP001600165"/>
    </source>
</evidence>
<proteinExistence type="predicted"/>
<accession>A0ABW6IKG9</accession>
<keyword evidence="3" id="KW-1185">Reference proteome</keyword>
<evidence type="ECO:0000256" key="1">
    <source>
        <dbReference type="SAM" id="SignalP"/>
    </source>
</evidence>
<name>A0ABW6IKG9_9CYAN</name>
<dbReference type="EMBL" id="JBHZOL010000105">
    <property type="protein sequence ID" value="MFE4108327.1"/>
    <property type="molecule type" value="Genomic_DNA"/>
</dbReference>
<dbReference type="RefSeq" id="WP_377967935.1">
    <property type="nucleotide sequence ID" value="NZ_JBHZOL010000105.1"/>
</dbReference>
<feature type="signal peptide" evidence="1">
    <location>
        <begin position="1"/>
        <end position="26"/>
    </location>
</feature>
<comment type="caution">
    <text evidence="2">The sequence shown here is derived from an EMBL/GenBank/DDBJ whole genome shotgun (WGS) entry which is preliminary data.</text>
</comment>
<reference evidence="2 3" key="1">
    <citation type="submission" date="2024-10" db="EMBL/GenBank/DDBJ databases">
        <authorList>
            <person name="Ratan Roy A."/>
            <person name="Morales Sandoval P.H."/>
            <person name="De Los Santos Villalobos S."/>
            <person name="Chakraborty S."/>
            <person name="Mukherjee J."/>
        </authorList>
    </citation>
    <scope>NUCLEOTIDE SEQUENCE [LARGE SCALE GENOMIC DNA]</scope>
    <source>
        <strain evidence="2 3">S1</strain>
    </source>
</reference>
<evidence type="ECO:0000313" key="2">
    <source>
        <dbReference type="EMBL" id="MFE4108327.1"/>
    </source>
</evidence>
<keyword evidence="1" id="KW-0732">Signal</keyword>
<dbReference type="Pfam" id="PF06051">
    <property type="entry name" value="DUF928"/>
    <property type="match status" value="1"/>
</dbReference>
<gene>
    <name evidence="2" type="ORF">ACFVKH_18750</name>
</gene>